<keyword evidence="3" id="KW-1185">Reference proteome</keyword>
<dbReference type="SUPFAM" id="SSF47336">
    <property type="entry name" value="ACP-like"/>
    <property type="match status" value="1"/>
</dbReference>
<protein>
    <submittedName>
        <fullName evidence="2">Acyl carrier protein</fullName>
    </submittedName>
</protein>
<organism evidence="2 3">
    <name type="scientific">Chelatococcus sambhunathii</name>
    <dbReference type="NCBI Taxonomy" id="363953"/>
    <lineage>
        <taxon>Bacteria</taxon>
        <taxon>Pseudomonadati</taxon>
        <taxon>Pseudomonadota</taxon>
        <taxon>Alphaproteobacteria</taxon>
        <taxon>Hyphomicrobiales</taxon>
        <taxon>Chelatococcaceae</taxon>
        <taxon>Chelatococcus</taxon>
    </lineage>
</organism>
<accession>A0ABU1DEE7</accession>
<reference evidence="2" key="1">
    <citation type="submission" date="2020-10" db="EMBL/GenBank/DDBJ databases">
        <authorList>
            <person name="Abbas A."/>
            <person name="Razzaq R."/>
            <person name="Waqas M."/>
            <person name="Abbas N."/>
            <person name="Nielsen T.K."/>
            <person name="Hansen L.H."/>
            <person name="Hussain S."/>
            <person name="Shahid M."/>
        </authorList>
    </citation>
    <scope>NUCLEOTIDE SEQUENCE</scope>
    <source>
        <strain evidence="2">S14</strain>
    </source>
</reference>
<dbReference type="PROSITE" id="PS50075">
    <property type="entry name" value="CARRIER"/>
    <property type="match status" value="1"/>
</dbReference>
<dbReference type="InterPro" id="IPR009081">
    <property type="entry name" value="PP-bd_ACP"/>
</dbReference>
<evidence type="ECO:0000259" key="1">
    <source>
        <dbReference type="PROSITE" id="PS50075"/>
    </source>
</evidence>
<sequence>MSDISGSRGSADGPVLSDLVEIIGPYAKGHRDDLKAETKIEKIGIDSFDFVEIIFQIEEKYGIDVDYNANSTFSRLTTIGDFADEISKLVAAKSPA</sequence>
<dbReference type="Gene3D" id="1.10.1200.10">
    <property type="entry name" value="ACP-like"/>
    <property type="match status" value="1"/>
</dbReference>
<dbReference type="RefSeq" id="WP_309390254.1">
    <property type="nucleotide sequence ID" value="NZ_JADBEO010000011.1"/>
</dbReference>
<gene>
    <name evidence="2" type="ORF">IHQ68_07160</name>
</gene>
<dbReference type="EMBL" id="JADBEO010000011">
    <property type="protein sequence ID" value="MDR4306394.1"/>
    <property type="molecule type" value="Genomic_DNA"/>
</dbReference>
<evidence type="ECO:0000313" key="3">
    <source>
        <dbReference type="Proteomes" id="UP001181622"/>
    </source>
</evidence>
<dbReference type="InterPro" id="IPR036736">
    <property type="entry name" value="ACP-like_sf"/>
</dbReference>
<feature type="domain" description="Carrier" evidence="1">
    <location>
        <begin position="10"/>
        <end position="90"/>
    </location>
</feature>
<dbReference type="Proteomes" id="UP001181622">
    <property type="component" value="Unassembled WGS sequence"/>
</dbReference>
<name>A0ABU1DEE7_9HYPH</name>
<dbReference type="Pfam" id="PF00550">
    <property type="entry name" value="PP-binding"/>
    <property type="match status" value="1"/>
</dbReference>
<proteinExistence type="predicted"/>
<comment type="caution">
    <text evidence="2">The sequence shown here is derived from an EMBL/GenBank/DDBJ whole genome shotgun (WGS) entry which is preliminary data.</text>
</comment>
<evidence type="ECO:0000313" key="2">
    <source>
        <dbReference type="EMBL" id="MDR4306394.1"/>
    </source>
</evidence>